<feature type="compositionally biased region" description="Basic residues" evidence="9">
    <location>
        <begin position="466"/>
        <end position="475"/>
    </location>
</feature>
<evidence type="ECO:0000313" key="12">
    <source>
        <dbReference type="EMBL" id="KNE70739.1"/>
    </source>
</evidence>
<feature type="compositionally biased region" description="Basic and acidic residues" evidence="9">
    <location>
        <begin position="453"/>
        <end position="464"/>
    </location>
</feature>
<feature type="domain" description="Brf1 TBP-binding" evidence="11">
    <location>
        <begin position="496"/>
        <end position="592"/>
    </location>
</feature>
<name>A0A0L0T844_ALLM3</name>
<feature type="compositionally biased region" description="Basic and acidic residues" evidence="9">
    <location>
        <begin position="383"/>
        <end position="395"/>
    </location>
</feature>
<keyword evidence="5" id="KW-0862">Zinc</keyword>
<dbReference type="InterPro" id="IPR036915">
    <property type="entry name" value="Cyclin-like_sf"/>
</dbReference>
<evidence type="ECO:0000256" key="3">
    <source>
        <dbReference type="ARBA" id="ARBA00022723"/>
    </source>
</evidence>
<feature type="compositionally biased region" description="Basic and acidic residues" evidence="9">
    <location>
        <begin position="538"/>
        <end position="561"/>
    </location>
</feature>
<organism evidence="12 13">
    <name type="scientific">Allomyces macrogynus (strain ATCC 38327)</name>
    <name type="common">Allomyces javanicus var. macrogynus</name>
    <dbReference type="NCBI Taxonomy" id="578462"/>
    <lineage>
        <taxon>Eukaryota</taxon>
        <taxon>Fungi</taxon>
        <taxon>Fungi incertae sedis</taxon>
        <taxon>Blastocladiomycota</taxon>
        <taxon>Blastocladiomycetes</taxon>
        <taxon>Blastocladiales</taxon>
        <taxon>Blastocladiaceae</taxon>
        <taxon>Allomyces</taxon>
    </lineage>
</organism>
<dbReference type="PANTHER" id="PTHR11618">
    <property type="entry name" value="TRANSCRIPTION INITIATION FACTOR IIB-RELATED"/>
    <property type="match status" value="1"/>
</dbReference>
<feature type="region of interest" description="Disordered" evidence="9">
    <location>
        <begin position="538"/>
        <end position="562"/>
    </location>
</feature>
<dbReference type="Proteomes" id="UP000054350">
    <property type="component" value="Unassembled WGS sequence"/>
</dbReference>
<evidence type="ECO:0000259" key="11">
    <source>
        <dbReference type="Pfam" id="PF07741"/>
    </source>
</evidence>
<feature type="compositionally biased region" description="Polar residues" evidence="9">
    <location>
        <begin position="420"/>
        <end position="430"/>
    </location>
</feature>
<dbReference type="OMA" id="ANDTHFR"/>
<dbReference type="GO" id="GO:0000126">
    <property type="term" value="C:transcription factor TFIIIB complex"/>
    <property type="evidence" value="ECO:0007669"/>
    <property type="project" value="TreeGrafter"/>
</dbReference>
<dbReference type="Gene3D" id="1.10.472.10">
    <property type="entry name" value="Cyclin-like"/>
    <property type="match status" value="1"/>
</dbReference>
<evidence type="ECO:0008006" key="14">
    <source>
        <dbReference type="Google" id="ProtNLM"/>
    </source>
</evidence>
<dbReference type="GO" id="GO:0017025">
    <property type="term" value="F:TBP-class protein binding"/>
    <property type="evidence" value="ECO:0007669"/>
    <property type="project" value="InterPro"/>
</dbReference>
<dbReference type="VEuPathDB" id="FungiDB:AMAG_15491"/>
<evidence type="ECO:0000256" key="6">
    <source>
        <dbReference type="ARBA" id="ARBA00023015"/>
    </source>
</evidence>
<feature type="region of interest" description="Disordered" evidence="9">
    <location>
        <begin position="603"/>
        <end position="647"/>
    </location>
</feature>
<feature type="domain" description="Transcription factor TFIIB cyclin-like" evidence="10">
    <location>
        <begin position="156"/>
        <end position="248"/>
    </location>
</feature>
<evidence type="ECO:0000256" key="4">
    <source>
        <dbReference type="ARBA" id="ARBA00022771"/>
    </source>
</evidence>
<dbReference type="InterPro" id="IPR011665">
    <property type="entry name" value="BRF1_TBP-bd_dom"/>
</dbReference>
<dbReference type="PANTHER" id="PTHR11618:SF4">
    <property type="entry name" value="TRANSCRIPTION FACTOR IIIB 90 KDA SUBUNIT"/>
    <property type="match status" value="1"/>
</dbReference>
<gene>
    <name evidence="12" type="ORF">AMAG_15491</name>
</gene>
<dbReference type="SUPFAM" id="SSF47954">
    <property type="entry name" value="Cyclin-like"/>
    <property type="match status" value="1"/>
</dbReference>
<dbReference type="Pfam" id="PF00382">
    <property type="entry name" value="TFIIB"/>
    <property type="match status" value="1"/>
</dbReference>
<evidence type="ECO:0000256" key="2">
    <source>
        <dbReference type="ARBA" id="ARBA00010857"/>
    </source>
</evidence>
<dbReference type="InterPro" id="IPR013150">
    <property type="entry name" value="TFIIB_cyclin"/>
</dbReference>
<dbReference type="OrthoDB" id="511529at2759"/>
<reference evidence="13" key="2">
    <citation type="submission" date="2009-11" db="EMBL/GenBank/DDBJ databases">
        <title>The Genome Sequence of Allomyces macrogynus strain ATCC 38327.</title>
        <authorList>
            <consortium name="The Broad Institute Genome Sequencing Platform"/>
            <person name="Russ C."/>
            <person name="Cuomo C."/>
            <person name="Shea T."/>
            <person name="Young S.K."/>
            <person name="Zeng Q."/>
            <person name="Koehrsen M."/>
            <person name="Haas B."/>
            <person name="Borodovsky M."/>
            <person name="Guigo R."/>
            <person name="Alvarado L."/>
            <person name="Berlin A."/>
            <person name="Borenstein D."/>
            <person name="Chen Z."/>
            <person name="Engels R."/>
            <person name="Freedman E."/>
            <person name="Gellesch M."/>
            <person name="Goldberg J."/>
            <person name="Griggs A."/>
            <person name="Gujja S."/>
            <person name="Heiman D."/>
            <person name="Hepburn T."/>
            <person name="Howarth C."/>
            <person name="Jen D."/>
            <person name="Larson L."/>
            <person name="Lewis B."/>
            <person name="Mehta T."/>
            <person name="Park D."/>
            <person name="Pearson M."/>
            <person name="Roberts A."/>
            <person name="Saif S."/>
            <person name="Shenoy N."/>
            <person name="Sisk P."/>
            <person name="Stolte C."/>
            <person name="Sykes S."/>
            <person name="Walk T."/>
            <person name="White J."/>
            <person name="Yandava C."/>
            <person name="Burger G."/>
            <person name="Gray M.W."/>
            <person name="Holland P.W.H."/>
            <person name="King N."/>
            <person name="Lang F.B.F."/>
            <person name="Roger A.J."/>
            <person name="Ruiz-Trillo I."/>
            <person name="Lander E."/>
            <person name="Nusbaum C."/>
        </authorList>
    </citation>
    <scope>NUCLEOTIDE SEQUENCE [LARGE SCALE GENOMIC DNA]</scope>
    <source>
        <strain evidence="13">ATCC 38327</strain>
    </source>
</reference>
<dbReference type="GO" id="GO:0070897">
    <property type="term" value="P:transcription preinitiation complex assembly"/>
    <property type="evidence" value="ECO:0007669"/>
    <property type="project" value="InterPro"/>
</dbReference>
<dbReference type="AlphaFoldDB" id="A0A0L0T844"/>
<comment type="subcellular location">
    <subcellularLocation>
        <location evidence="1">Nucleus</location>
    </subcellularLocation>
</comment>
<feature type="compositionally biased region" description="Basic residues" evidence="9">
    <location>
        <begin position="341"/>
        <end position="355"/>
    </location>
</feature>
<feature type="region of interest" description="Disordered" evidence="9">
    <location>
        <begin position="328"/>
        <end position="478"/>
    </location>
</feature>
<dbReference type="GO" id="GO:0001006">
    <property type="term" value="F:RNA polymerase III type 3 promoter sequence-specific DNA binding"/>
    <property type="evidence" value="ECO:0007669"/>
    <property type="project" value="TreeGrafter"/>
</dbReference>
<dbReference type="FunFam" id="1.10.472.10:FF:000002">
    <property type="entry name" value="Transcription factor IIIB 90 kDa subunit"/>
    <property type="match status" value="1"/>
</dbReference>
<keyword evidence="13" id="KW-1185">Reference proteome</keyword>
<dbReference type="GO" id="GO:0000995">
    <property type="term" value="F:RNA polymerase III general transcription initiation factor activity"/>
    <property type="evidence" value="ECO:0007669"/>
    <property type="project" value="TreeGrafter"/>
</dbReference>
<dbReference type="STRING" id="578462.A0A0L0T844"/>
<evidence type="ECO:0000259" key="10">
    <source>
        <dbReference type="Pfam" id="PF00382"/>
    </source>
</evidence>
<feature type="compositionally biased region" description="Low complexity" evidence="9">
    <location>
        <begin position="603"/>
        <end position="625"/>
    </location>
</feature>
<comment type="similarity">
    <text evidence="2">Belongs to the TFIIB family.</text>
</comment>
<dbReference type="Gene3D" id="1.20.5.650">
    <property type="entry name" value="Single helix bin"/>
    <property type="match status" value="1"/>
</dbReference>
<dbReference type="GO" id="GO:0097550">
    <property type="term" value="C:transcription preinitiation complex"/>
    <property type="evidence" value="ECO:0007669"/>
    <property type="project" value="TreeGrafter"/>
</dbReference>
<evidence type="ECO:0000256" key="8">
    <source>
        <dbReference type="ARBA" id="ARBA00023242"/>
    </source>
</evidence>
<dbReference type="GO" id="GO:0008270">
    <property type="term" value="F:zinc ion binding"/>
    <property type="evidence" value="ECO:0007669"/>
    <property type="project" value="UniProtKB-KW"/>
</dbReference>
<keyword evidence="6" id="KW-0805">Transcription regulation</keyword>
<dbReference type="EMBL" id="GG745367">
    <property type="protein sequence ID" value="KNE70739.1"/>
    <property type="molecule type" value="Genomic_DNA"/>
</dbReference>
<reference evidence="12 13" key="1">
    <citation type="submission" date="2009-11" db="EMBL/GenBank/DDBJ databases">
        <title>Annotation of Allomyces macrogynus ATCC 38327.</title>
        <authorList>
            <consortium name="The Broad Institute Genome Sequencing Platform"/>
            <person name="Russ C."/>
            <person name="Cuomo C."/>
            <person name="Burger G."/>
            <person name="Gray M.W."/>
            <person name="Holland P.W.H."/>
            <person name="King N."/>
            <person name="Lang F.B.F."/>
            <person name="Roger A.J."/>
            <person name="Ruiz-Trillo I."/>
            <person name="Young S.K."/>
            <person name="Zeng Q."/>
            <person name="Gargeya S."/>
            <person name="Fitzgerald M."/>
            <person name="Haas B."/>
            <person name="Abouelleil A."/>
            <person name="Alvarado L."/>
            <person name="Arachchi H.M."/>
            <person name="Berlin A."/>
            <person name="Chapman S.B."/>
            <person name="Gearin G."/>
            <person name="Goldberg J."/>
            <person name="Griggs A."/>
            <person name="Gujja S."/>
            <person name="Hansen M."/>
            <person name="Heiman D."/>
            <person name="Howarth C."/>
            <person name="Larimer J."/>
            <person name="Lui A."/>
            <person name="MacDonald P.J.P."/>
            <person name="McCowen C."/>
            <person name="Montmayeur A."/>
            <person name="Murphy C."/>
            <person name="Neiman D."/>
            <person name="Pearson M."/>
            <person name="Priest M."/>
            <person name="Roberts A."/>
            <person name="Saif S."/>
            <person name="Shea T."/>
            <person name="Sisk P."/>
            <person name="Stolte C."/>
            <person name="Sykes S."/>
            <person name="Wortman J."/>
            <person name="Nusbaum C."/>
            <person name="Birren B."/>
        </authorList>
    </citation>
    <scope>NUCLEOTIDE SEQUENCE [LARGE SCALE GENOMIC DNA]</scope>
    <source>
        <strain evidence="12 13">ATCC 38327</strain>
    </source>
</reference>
<protein>
    <recommendedName>
        <fullName evidence="14">Cyclin-like domain-containing protein</fullName>
    </recommendedName>
</protein>
<evidence type="ECO:0000256" key="5">
    <source>
        <dbReference type="ARBA" id="ARBA00022833"/>
    </source>
</evidence>
<evidence type="ECO:0000256" key="9">
    <source>
        <dbReference type="SAM" id="MobiDB-lite"/>
    </source>
</evidence>
<evidence type="ECO:0000256" key="7">
    <source>
        <dbReference type="ARBA" id="ARBA00023163"/>
    </source>
</evidence>
<dbReference type="GO" id="GO:0005634">
    <property type="term" value="C:nucleus"/>
    <property type="evidence" value="ECO:0007669"/>
    <property type="project" value="UniProtKB-SubCell"/>
</dbReference>
<dbReference type="eggNOG" id="KOG1598">
    <property type="taxonomic scope" value="Eukaryota"/>
</dbReference>
<dbReference type="Pfam" id="PF07741">
    <property type="entry name" value="BRF1"/>
    <property type="match status" value="1"/>
</dbReference>
<keyword evidence="3" id="KW-0479">Metal-binding</keyword>
<feature type="compositionally biased region" description="Low complexity" evidence="9">
    <location>
        <begin position="328"/>
        <end position="340"/>
    </location>
</feature>
<evidence type="ECO:0000256" key="1">
    <source>
        <dbReference type="ARBA" id="ARBA00004123"/>
    </source>
</evidence>
<sequence>MVCIKCEVVVEESPLEATVEFTVGGAAIGQVFNENGTALGGVHGIKLQKSRADQTNNELNRQLAVLGFLMDPDVAEIKGRARRALNLMATARLFENKPLSRCCAVTLYAALRQQRRGVLLIEFTEYLCISVYCLGAFWSVFREQYPMVAGVDGSKDVSTNDPSLYVARFAAKLEFGDQTRAIIKDALVLVKRMGEDWLSVGRRPAGIAAAALAMAARLHGIERSLREVVLVVKLSEKTVLERLEEFQNSPAGQWTAEDLREWAYAAVPADADAGVTGLPPSFVLSRIRDDPTILESVCRMSQQILDASQLMPEHATLGSSSSDAVATAASASAPASGAAARKPKSATRKKHKRAAQNKTKSAAPKKKRTTPEQHLAITAHLTGRLEDERDERERNYPAGASKDFDSDLSSMLVDIPPLTPSTTSVKSLTQLREEKDAAEAVEEEEEGTGAGGADKENGNEDWARAAKGKGNGKGKRMYEDPDRGRVILTEADTRLSDLDDDKEVKGAVITAADEINVRRQIWNELNREYLVQQLLKEGERAEKSAEPKPKRARTVEGRAKGQLDGPTAFAAVHEMATKLVSKKVNRDALERMLLNEHLAATATATDGGAGSSSAATAAATAAPAADELDGEYRAEAAGRHQYGLPDM</sequence>
<keyword evidence="4" id="KW-0863">Zinc-finger</keyword>
<keyword evidence="7" id="KW-0804">Transcription</keyword>
<keyword evidence="8" id="KW-0539">Nucleus</keyword>
<proteinExistence type="inferred from homology"/>
<evidence type="ECO:0000313" key="13">
    <source>
        <dbReference type="Proteomes" id="UP000054350"/>
    </source>
</evidence>
<accession>A0A0L0T844</accession>
<dbReference type="InterPro" id="IPR000812">
    <property type="entry name" value="TFIIB"/>
</dbReference>